<keyword evidence="6" id="KW-0804">Transcription</keyword>
<dbReference type="SUPFAM" id="SSF101498">
    <property type="entry name" value="Anti-sigma factor FlgM"/>
    <property type="match status" value="1"/>
</dbReference>
<dbReference type="PATRIC" id="fig|1178482.3.peg.2381"/>
<organism evidence="11 12">
    <name type="scientific">Halomonas huangheensis</name>
    <dbReference type="NCBI Taxonomy" id="1178482"/>
    <lineage>
        <taxon>Bacteria</taxon>
        <taxon>Pseudomonadati</taxon>
        <taxon>Pseudomonadota</taxon>
        <taxon>Gammaproteobacteria</taxon>
        <taxon>Oceanospirillales</taxon>
        <taxon>Halomonadaceae</taxon>
        <taxon>Halomonas</taxon>
    </lineage>
</organism>
<keyword evidence="4" id="KW-1005">Bacterial flagellum biogenesis</keyword>
<evidence type="ECO:0000256" key="9">
    <source>
        <dbReference type="SAM" id="MobiDB-lite"/>
    </source>
</evidence>
<gene>
    <name evidence="11" type="ORF">BJB45_19630</name>
</gene>
<comment type="function">
    <text evidence="7">Responsible for the coupling of flagellin expression to flagellar assembly by preventing expression of the flagellin genes when a component of the middle class of proteins is defective. It negatively regulates flagellar genes by inhibiting the activity of FliA by directly binding to FliA.</text>
</comment>
<reference evidence="11 12" key="1">
    <citation type="submission" date="2013-08" db="EMBL/GenBank/DDBJ databases">
        <title>draft genome of Halomonas huanghegensis, strain BJGMM-B45T.</title>
        <authorList>
            <person name="Miao C."/>
            <person name="Wan Y."/>
            <person name="Jin W."/>
        </authorList>
    </citation>
    <scope>NUCLEOTIDE SEQUENCE [LARGE SCALE GENOMIC DNA]</scope>
    <source>
        <strain evidence="11 12">BJGMM-B45</strain>
    </source>
</reference>
<dbReference type="OrthoDB" id="5298032at2"/>
<evidence type="ECO:0000256" key="3">
    <source>
        <dbReference type="ARBA" id="ARBA00022491"/>
    </source>
</evidence>
<evidence type="ECO:0000256" key="2">
    <source>
        <dbReference type="ARBA" id="ARBA00017823"/>
    </source>
</evidence>
<dbReference type="eggNOG" id="COG2747">
    <property type="taxonomic scope" value="Bacteria"/>
</dbReference>
<dbReference type="STRING" id="1178482.AR456_19800"/>
<evidence type="ECO:0000259" key="10">
    <source>
        <dbReference type="Pfam" id="PF04316"/>
    </source>
</evidence>
<evidence type="ECO:0000256" key="6">
    <source>
        <dbReference type="ARBA" id="ARBA00023163"/>
    </source>
</evidence>
<feature type="domain" description="Anti-sigma-28 factor FlgM C-terminal" evidence="10">
    <location>
        <begin position="48"/>
        <end position="81"/>
    </location>
</feature>
<dbReference type="GO" id="GO:0045892">
    <property type="term" value="P:negative regulation of DNA-templated transcription"/>
    <property type="evidence" value="ECO:0007669"/>
    <property type="project" value="InterPro"/>
</dbReference>
<evidence type="ECO:0000256" key="8">
    <source>
        <dbReference type="ARBA" id="ARBA00030117"/>
    </source>
</evidence>
<protein>
    <recommendedName>
        <fullName evidence="2">Negative regulator of flagellin synthesis</fullName>
    </recommendedName>
    <alternativeName>
        <fullName evidence="8">Anti-sigma-28 factor</fullName>
    </alternativeName>
</protein>
<dbReference type="KEGG" id="hhu:AR456_19800"/>
<evidence type="ECO:0000256" key="5">
    <source>
        <dbReference type="ARBA" id="ARBA00023015"/>
    </source>
</evidence>
<dbReference type="InterPro" id="IPR031316">
    <property type="entry name" value="FlgM_C"/>
</dbReference>
<keyword evidence="3" id="KW-0678">Repressor</keyword>
<dbReference type="AlphaFoldDB" id="W1N5P4"/>
<feature type="region of interest" description="Disordered" evidence="9">
    <location>
        <begin position="1"/>
        <end position="47"/>
    </location>
</feature>
<comment type="caution">
    <text evidence="11">The sequence shown here is derived from an EMBL/GenBank/DDBJ whole genome shotgun (WGS) entry which is preliminary data.</text>
</comment>
<accession>W1N5P4</accession>
<dbReference type="GO" id="GO:0044781">
    <property type="term" value="P:bacterial-type flagellum organization"/>
    <property type="evidence" value="ECO:0007669"/>
    <property type="project" value="UniProtKB-KW"/>
</dbReference>
<dbReference type="Proteomes" id="UP000019113">
    <property type="component" value="Unassembled WGS sequence"/>
</dbReference>
<dbReference type="EMBL" id="AVBC01000035">
    <property type="protein sequence ID" value="ERL50809.1"/>
    <property type="molecule type" value="Genomic_DNA"/>
</dbReference>
<dbReference type="RefSeq" id="WP_021819333.1">
    <property type="nucleotide sequence ID" value="NZ_AVBC01000035.1"/>
</dbReference>
<dbReference type="InterPro" id="IPR007412">
    <property type="entry name" value="FlgM"/>
</dbReference>
<evidence type="ECO:0000313" key="12">
    <source>
        <dbReference type="Proteomes" id="UP000019113"/>
    </source>
</evidence>
<sequence>MKIDPQIPLTRPSQSESARDVRTVDSSTSLKPTDGEPSSMVHLNGDSRQDIDVERVAEIRDAIREGRLDINPERIADGLIDSVRDLLGQERK</sequence>
<dbReference type="Pfam" id="PF04316">
    <property type="entry name" value="FlgM"/>
    <property type="match status" value="1"/>
</dbReference>
<name>W1N5P4_9GAMM</name>
<keyword evidence="5" id="KW-0805">Transcription regulation</keyword>
<evidence type="ECO:0000256" key="7">
    <source>
        <dbReference type="ARBA" id="ARBA00024739"/>
    </source>
</evidence>
<dbReference type="NCBIfam" id="TIGR03824">
    <property type="entry name" value="FlgM_jcvi"/>
    <property type="match status" value="1"/>
</dbReference>
<evidence type="ECO:0000256" key="1">
    <source>
        <dbReference type="ARBA" id="ARBA00005322"/>
    </source>
</evidence>
<comment type="similarity">
    <text evidence="1">Belongs to the FlgM family.</text>
</comment>
<evidence type="ECO:0000256" key="4">
    <source>
        <dbReference type="ARBA" id="ARBA00022795"/>
    </source>
</evidence>
<dbReference type="InterPro" id="IPR035890">
    <property type="entry name" value="Anti-sigma-28_factor_FlgM_sf"/>
</dbReference>
<proteinExistence type="inferred from homology"/>
<evidence type="ECO:0000313" key="11">
    <source>
        <dbReference type="EMBL" id="ERL50809.1"/>
    </source>
</evidence>
<keyword evidence="12" id="KW-1185">Reference proteome</keyword>